<feature type="signal peptide" evidence="1">
    <location>
        <begin position="1"/>
        <end position="17"/>
    </location>
</feature>
<dbReference type="RefSeq" id="WP_338688497.1">
    <property type="nucleotide sequence ID" value="NZ_AP024702.1"/>
</dbReference>
<keyword evidence="3" id="KW-1185">Reference proteome</keyword>
<dbReference type="Proteomes" id="UP001374893">
    <property type="component" value="Chromosome"/>
</dbReference>
<name>A0ABM7RAP0_9BACT</name>
<evidence type="ECO:0000313" key="2">
    <source>
        <dbReference type="EMBL" id="BCX46676.1"/>
    </source>
</evidence>
<organism evidence="2 3">
    <name type="scientific">Haloferula helveola</name>
    <dbReference type="NCBI Taxonomy" id="490095"/>
    <lineage>
        <taxon>Bacteria</taxon>
        <taxon>Pseudomonadati</taxon>
        <taxon>Verrucomicrobiota</taxon>
        <taxon>Verrucomicrobiia</taxon>
        <taxon>Verrucomicrobiales</taxon>
        <taxon>Verrucomicrobiaceae</taxon>
        <taxon>Haloferula</taxon>
    </lineage>
</organism>
<dbReference type="EMBL" id="AP024702">
    <property type="protein sequence ID" value="BCX46676.1"/>
    <property type="molecule type" value="Genomic_DNA"/>
</dbReference>
<reference evidence="2 3" key="1">
    <citation type="submission" date="2021-06" db="EMBL/GenBank/DDBJ databases">
        <title>Complete genome of Haloferula helveola possessing various polysaccharide degrading enzymes.</title>
        <authorList>
            <person name="Takami H."/>
            <person name="Huang C."/>
            <person name="Hamasaki K."/>
        </authorList>
    </citation>
    <scope>NUCLEOTIDE SEQUENCE [LARGE SCALE GENOMIC DNA]</scope>
    <source>
        <strain evidence="2 3">CN-1</strain>
    </source>
</reference>
<evidence type="ECO:0000256" key="1">
    <source>
        <dbReference type="SAM" id="SignalP"/>
    </source>
</evidence>
<keyword evidence="1" id="KW-0732">Signal</keyword>
<proteinExistence type="predicted"/>
<feature type="chain" id="PRO_5046922728" evidence="1">
    <location>
        <begin position="18"/>
        <end position="375"/>
    </location>
</feature>
<gene>
    <name evidence="2" type="ORF">HAHE_05840</name>
</gene>
<protein>
    <submittedName>
        <fullName evidence="2">Amidase</fullName>
    </submittedName>
</protein>
<accession>A0ABM7RAP0</accession>
<evidence type="ECO:0000313" key="3">
    <source>
        <dbReference type="Proteomes" id="UP001374893"/>
    </source>
</evidence>
<sequence length="375" mass="41921">MVFRSILLALLILPASASKHRGLWFWAASSSPYGSANIVGNNTLENQTIAFFNARSIKRVYGSYGVRPVSEAATIAAWNAKLQAEGIQSQFLMSENTWIFPANHASFLDKVQQRVIDFNNAPGRLAAEKFDALHLDIEPQALPEWGSLTDSQQRDYLFLLRDTYAAVRQLFVDAGMPTFPIYADLPVWFDTYPGGSIGWTDAAERDQWFDDISAELTGISLMPFDRDTFSNIDSGVTWELANVPNVRVGIESDVPGTWPDVPAFHDMMEQLEIAYGPADAVDIQSYRGWREVLAAQPIIAIAADLQPYSPQFGDIVFDGDTGWNYVIHFTSNLCEWREVARMRATAPGPMTCPVEFTGSRGFWKVSRFQDLPNPE</sequence>